<dbReference type="Pfam" id="PF19045">
    <property type="entry name" value="Ligase_CoA_2"/>
    <property type="match status" value="1"/>
</dbReference>
<keyword evidence="1" id="KW-0436">Ligase</keyword>
<dbReference type="GO" id="GO:0043758">
    <property type="term" value="F:acetate-CoA ligase (ADP-forming) activity"/>
    <property type="evidence" value="ECO:0007669"/>
    <property type="project" value="InterPro"/>
</dbReference>
<protein>
    <recommendedName>
        <fullName evidence="4">CoA-binding domain-containing protein</fullName>
    </recommendedName>
</protein>
<dbReference type="SUPFAM" id="SSF52210">
    <property type="entry name" value="Succinyl-CoA synthetase domains"/>
    <property type="match status" value="2"/>
</dbReference>
<sequence>MDTRLKNLDYAFNPRSIAFVGASETLNKWGFLILNNILTGGYEGKVYPVNPGRDTVLGLPAYSSIRDISADIDLAVFCVPPRHVLGAIDDCIGRGIKVGVVVTAGFKELGDDGAELESELLRKGREAGMVMIGPNCQGISCPPNKLYAWMPILFHPPAGKISFISQSGNILNMLIGAAAACGFGASKAISSGNEADLKTEDYLSYLSEDSDTDAIVSYMEGVRDGRTLLERASSVSKKKPIIMLKGGRTQSGISAARSHTGAMAVSERLFEAAAGQAGIIMVHSIEEAGIVASSFINRPLPRGKRVGIITGGGGLGVLAADFCSEQALEIPSLSPSVLSELGRLMPDWWVPGNPVDLVAGLDFNIIKPVIEILMRSGEVDALMFLWIGSPKKREPVDTSRGGQDISGMWEVLRKRFDDYVRELYGLMNELNVPLYISTSLELGEPAADEVSRNEQPMVYPSVESACRAISAMAAYGEYRRRFDTP</sequence>
<dbReference type="GO" id="GO:0005524">
    <property type="term" value="F:ATP binding"/>
    <property type="evidence" value="ECO:0007669"/>
    <property type="project" value="UniProtKB-KW"/>
</dbReference>
<dbReference type="Pfam" id="PF13607">
    <property type="entry name" value="Succ_CoA_lig"/>
    <property type="match status" value="1"/>
</dbReference>
<dbReference type="Proteomes" id="UP000177876">
    <property type="component" value="Unassembled WGS sequence"/>
</dbReference>
<dbReference type="Gene3D" id="3.40.50.261">
    <property type="entry name" value="Succinyl-CoA synthetase domains"/>
    <property type="match status" value="2"/>
</dbReference>
<reference evidence="5 6" key="1">
    <citation type="journal article" date="2016" name="Nat. Commun.">
        <title>Thousands of microbial genomes shed light on interconnected biogeochemical processes in an aquifer system.</title>
        <authorList>
            <person name="Anantharaman K."/>
            <person name="Brown C.T."/>
            <person name="Hug L.A."/>
            <person name="Sharon I."/>
            <person name="Castelle C.J."/>
            <person name="Probst A.J."/>
            <person name="Thomas B.C."/>
            <person name="Singh A."/>
            <person name="Wilkins M.J."/>
            <person name="Karaoz U."/>
            <person name="Brodie E.L."/>
            <person name="Williams K.H."/>
            <person name="Hubbard S.S."/>
            <person name="Banfield J.F."/>
        </authorList>
    </citation>
    <scope>NUCLEOTIDE SEQUENCE [LARGE SCALE GENOMIC DNA]</scope>
</reference>
<dbReference type="EMBL" id="MELK01000015">
    <property type="protein sequence ID" value="OFW59505.1"/>
    <property type="molecule type" value="Genomic_DNA"/>
</dbReference>
<dbReference type="InterPro" id="IPR043938">
    <property type="entry name" value="Ligase_CoA_dom"/>
</dbReference>
<dbReference type="PANTHER" id="PTHR43334">
    <property type="entry name" value="ACETATE--COA LIGASE [ADP-FORMING]"/>
    <property type="match status" value="1"/>
</dbReference>
<gene>
    <name evidence="5" type="ORF">A2Y75_11635</name>
</gene>
<evidence type="ECO:0000256" key="3">
    <source>
        <dbReference type="ARBA" id="ARBA00022840"/>
    </source>
</evidence>
<evidence type="ECO:0000313" key="5">
    <source>
        <dbReference type="EMBL" id="OFW59505.1"/>
    </source>
</evidence>
<evidence type="ECO:0000256" key="1">
    <source>
        <dbReference type="ARBA" id="ARBA00022598"/>
    </source>
</evidence>
<dbReference type="STRING" id="1797197.A2Y75_11635"/>
<accession>A0A1F2WRQ7</accession>
<evidence type="ECO:0000259" key="4">
    <source>
        <dbReference type="SMART" id="SM00881"/>
    </source>
</evidence>
<dbReference type="AlphaFoldDB" id="A0A1F2WRQ7"/>
<dbReference type="SMART" id="SM00881">
    <property type="entry name" value="CoA_binding"/>
    <property type="match status" value="1"/>
</dbReference>
<comment type="caution">
    <text evidence="5">The sequence shown here is derived from an EMBL/GenBank/DDBJ whole genome shotgun (WGS) entry which is preliminary data.</text>
</comment>
<dbReference type="InterPro" id="IPR036291">
    <property type="entry name" value="NAD(P)-bd_dom_sf"/>
</dbReference>
<name>A0A1F2WRQ7_9ACTN</name>
<feature type="domain" description="CoA-binding" evidence="4">
    <location>
        <begin position="11"/>
        <end position="106"/>
    </location>
</feature>
<proteinExistence type="predicted"/>
<dbReference type="Gene3D" id="3.40.50.720">
    <property type="entry name" value="NAD(P)-binding Rossmann-like Domain"/>
    <property type="match status" value="1"/>
</dbReference>
<dbReference type="InterPro" id="IPR016102">
    <property type="entry name" value="Succinyl-CoA_synth-like"/>
</dbReference>
<dbReference type="InterPro" id="IPR032875">
    <property type="entry name" value="Succ_CoA_lig_flav_dom"/>
</dbReference>
<dbReference type="PANTHER" id="PTHR43334:SF1">
    <property type="entry name" value="3-HYDROXYPROPIONATE--COA LIGASE [ADP-FORMING]"/>
    <property type="match status" value="1"/>
</dbReference>
<dbReference type="InterPro" id="IPR003781">
    <property type="entry name" value="CoA-bd"/>
</dbReference>
<keyword evidence="2" id="KW-0547">Nucleotide-binding</keyword>
<dbReference type="InterPro" id="IPR051538">
    <property type="entry name" value="Acyl-CoA_Synth/Transferase"/>
</dbReference>
<dbReference type="SUPFAM" id="SSF51735">
    <property type="entry name" value="NAD(P)-binding Rossmann-fold domains"/>
    <property type="match status" value="1"/>
</dbReference>
<keyword evidence="3" id="KW-0067">ATP-binding</keyword>
<organism evidence="5 6">
    <name type="scientific">Candidatus Solincola sediminis</name>
    <dbReference type="NCBI Taxonomy" id="1797199"/>
    <lineage>
        <taxon>Bacteria</taxon>
        <taxon>Bacillati</taxon>
        <taxon>Actinomycetota</taxon>
        <taxon>Candidatus Geothermincolia</taxon>
        <taxon>Candidatus Geothermincolales</taxon>
        <taxon>Candidatus Geothermincolaceae</taxon>
        <taxon>Candidatus Solincola</taxon>
    </lineage>
</organism>
<evidence type="ECO:0000313" key="6">
    <source>
        <dbReference type="Proteomes" id="UP000177876"/>
    </source>
</evidence>
<dbReference type="Pfam" id="PF13380">
    <property type="entry name" value="CoA_binding_2"/>
    <property type="match status" value="1"/>
</dbReference>
<evidence type="ECO:0000256" key="2">
    <source>
        <dbReference type="ARBA" id="ARBA00022741"/>
    </source>
</evidence>